<dbReference type="InterPro" id="IPR050312">
    <property type="entry name" value="IolE/XylAMocC-like"/>
</dbReference>
<dbReference type="AlphaFoldDB" id="A0A5C1NJM7"/>
<dbReference type="SUPFAM" id="SSF51658">
    <property type="entry name" value="Xylose isomerase-like"/>
    <property type="match status" value="1"/>
</dbReference>
<dbReference type="Gene3D" id="3.20.20.150">
    <property type="entry name" value="Divalent-metal-dependent TIM barrel enzymes"/>
    <property type="match status" value="1"/>
</dbReference>
<dbReference type="PIRSF" id="PIRSF036778">
    <property type="entry name" value="UCP036778"/>
    <property type="match status" value="1"/>
</dbReference>
<dbReference type="InterPro" id="IPR014621">
    <property type="entry name" value="UCP036778_sugar_epimerase"/>
</dbReference>
<dbReference type="OrthoDB" id="2274384at2"/>
<gene>
    <name evidence="2" type="ORF">E4T21_19425</name>
</gene>
<proteinExistence type="predicted"/>
<feature type="domain" description="Xylose isomerase-like TIM barrel" evidence="1">
    <location>
        <begin position="25"/>
        <end position="267"/>
    </location>
</feature>
<evidence type="ECO:0000259" key="1">
    <source>
        <dbReference type="Pfam" id="PF01261"/>
    </source>
</evidence>
<dbReference type="RefSeq" id="WP_149286608.1">
    <property type="nucleotide sequence ID" value="NZ_CP038437.2"/>
</dbReference>
<keyword evidence="3" id="KW-1185">Reference proteome</keyword>
<dbReference type="Pfam" id="PF01261">
    <property type="entry name" value="AP_endonuc_2"/>
    <property type="match status" value="1"/>
</dbReference>
<reference evidence="2" key="1">
    <citation type="submission" date="2021-02" db="EMBL/GenBank/DDBJ databases">
        <title>Strain Y2R2, a novel species of the genus Halomonas.</title>
        <authorList>
            <person name="Huang H."/>
        </authorList>
    </citation>
    <scope>NUCLEOTIDE SEQUENCE</scope>
    <source>
        <strain evidence="2">Y2R2</strain>
    </source>
</reference>
<sequence>MASSSLRFALNHMIYPRFSIEELMQAAIALDIDAIELRNDVGDNSLTSLDQACTVGARAKELGLTVLSLNALYPFNVWNAERADQAERLAALTAAAGGQGLVLCPLVDSDGSGAPTDMRKALVALDGILGRQGLKGFVEPLGFPFSTLRFKREAIAVIDELGLGERFSLVHDTFHHQGAGETELYPQRTGLVHVSGIEDPGLDFAAMLDGDRLLVGEADRLDNAGQLIQLLQGGYHGHVSFEPFADSVHAADDPIAALKDSIAFLREHVGA</sequence>
<name>A0A5C1NJM7_9GAMM</name>
<dbReference type="InterPro" id="IPR036237">
    <property type="entry name" value="Xyl_isomerase-like_sf"/>
</dbReference>
<organism evidence="2 3">
    <name type="scientific">Halomonas binhaiensis</name>
    <dbReference type="NCBI Taxonomy" id="2562282"/>
    <lineage>
        <taxon>Bacteria</taxon>
        <taxon>Pseudomonadati</taxon>
        <taxon>Pseudomonadota</taxon>
        <taxon>Gammaproteobacteria</taxon>
        <taxon>Oceanospirillales</taxon>
        <taxon>Halomonadaceae</taxon>
        <taxon>Halomonas</taxon>
    </lineage>
</organism>
<dbReference type="InterPro" id="IPR013022">
    <property type="entry name" value="Xyl_isomerase-like_TIM-brl"/>
</dbReference>
<dbReference type="Proteomes" id="UP000324285">
    <property type="component" value="Chromosome"/>
</dbReference>
<evidence type="ECO:0000313" key="3">
    <source>
        <dbReference type="Proteomes" id="UP000324285"/>
    </source>
</evidence>
<dbReference type="EMBL" id="CP038437">
    <property type="protein sequence ID" value="QEM83486.1"/>
    <property type="molecule type" value="Genomic_DNA"/>
</dbReference>
<accession>A0A5C1NJM7</accession>
<protein>
    <submittedName>
        <fullName evidence="2">TIM barrel protein</fullName>
    </submittedName>
</protein>
<evidence type="ECO:0000313" key="2">
    <source>
        <dbReference type="EMBL" id="QEM83486.1"/>
    </source>
</evidence>
<dbReference type="KEGG" id="hbh:E4T21_19425"/>
<dbReference type="PANTHER" id="PTHR12110">
    <property type="entry name" value="HYDROXYPYRUVATE ISOMERASE"/>
    <property type="match status" value="1"/>
</dbReference>